<dbReference type="InterPro" id="IPR036770">
    <property type="entry name" value="Ankyrin_rpt-contain_sf"/>
</dbReference>
<dbReference type="PANTHER" id="PTHR24121">
    <property type="entry name" value="NO MECHANORECEPTOR POTENTIAL C, ISOFORM D-RELATED"/>
    <property type="match status" value="1"/>
</dbReference>
<proteinExistence type="predicted"/>
<organism evidence="1 2">
    <name type="scientific">Xanthoceras sorbifolium</name>
    <dbReference type="NCBI Taxonomy" id="99658"/>
    <lineage>
        <taxon>Eukaryota</taxon>
        <taxon>Viridiplantae</taxon>
        <taxon>Streptophyta</taxon>
        <taxon>Embryophyta</taxon>
        <taxon>Tracheophyta</taxon>
        <taxon>Spermatophyta</taxon>
        <taxon>Magnoliopsida</taxon>
        <taxon>eudicotyledons</taxon>
        <taxon>Gunneridae</taxon>
        <taxon>Pentapetalae</taxon>
        <taxon>rosids</taxon>
        <taxon>malvids</taxon>
        <taxon>Sapindales</taxon>
        <taxon>Sapindaceae</taxon>
        <taxon>Xanthoceroideae</taxon>
        <taxon>Xanthoceras</taxon>
    </lineage>
</organism>
<dbReference type="SUPFAM" id="SSF48403">
    <property type="entry name" value="Ankyrin repeat"/>
    <property type="match status" value="1"/>
</dbReference>
<sequence length="254" mass="28571">MTRAKLVSAAMHLGTSSAPLPVSCTSVALCEEIFFYLLILMYVTEKIKERHLKLYRAAVKGDWVIAEGIIKNNVDDIRAKISQVGNTVLHIAAAASHTRFVQELVQKYITPEDLMMKNEERNTAFVLAAASGNMELVKFMMNMNKELSVIRCKEGRLPVQIAALFGHEKIVRHLYKSTENELTDGDRTELLVTLIDNSLYDTALQLLQQHGELATFRDENGETALHALARKPLTLSDLVNPNQQGILKRFFKQC</sequence>
<gene>
    <name evidence="1" type="ORF">JRO89_XS06G0218500</name>
</gene>
<reference evidence="1 2" key="1">
    <citation type="submission" date="2021-02" db="EMBL/GenBank/DDBJ databases">
        <title>Plant Genome Project.</title>
        <authorList>
            <person name="Zhang R.-G."/>
        </authorList>
    </citation>
    <scope>NUCLEOTIDE SEQUENCE [LARGE SCALE GENOMIC DNA]</scope>
    <source>
        <tissue evidence="1">Leaves</tissue>
    </source>
</reference>
<dbReference type="EMBL" id="JAFEMO010000006">
    <property type="protein sequence ID" value="KAH7569625.1"/>
    <property type="molecule type" value="Genomic_DNA"/>
</dbReference>
<evidence type="ECO:0000313" key="2">
    <source>
        <dbReference type="Proteomes" id="UP000827721"/>
    </source>
</evidence>
<keyword evidence="2" id="KW-1185">Reference proteome</keyword>
<dbReference type="Proteomes" id="UP000827721">
    <property type="component" value="Unassembled WGS sequence"/>
</dbReference>
<dbReference type="PANTHER" id="PTHR24121:SF21">
    <property type="entry name" value="ANKYRIN REPEAT FAMILY PROTEIN"/>
    <property type="match status" value="1"/>
</dbReference>
<name>A0ABQ8HZ48_9ROSI</name>
<accession>A0ABQ8HZ48</accession>
<dbReference type="Gene3D" id="1.25.40.20">
    <property type="entry name" value="Ankyrin repeat-containing domain"/>
    <property type="match status" value="1"/>
</dbReference>
<dbReference type="InterPro" id="IPR002110">
    <property type="entry name" value="Ankyrin_rpt"/>
</dbReference>
<comment type="caution">
    <text evidence="1">The sequence shown here is derived from an EMBL/GenBank/DDBJ whole genome shotgun (WGS) entry which is preliminary data.</text>
</comment>
<dbReference type="SMART" id="SM00248">
    <property type="entry name" value="ANK"/>
    <property type="match status" value="3"/>
</dbReference>
<protein>
    <submittedName>
        <fullName evidence="1">Uncharacterized protein</fullName>
    </submittedName>
</protein>
<evidence type="ECO:0000313" key="1">
    <source>
        <dbReference type="EMBL" id="KAH7569625.1"/>
    </source>
</evidence>
<dbReference type="Pfam" id="PF12796">
    <property type="entry name" value="Ank_2"/>
    <property type="match status" value="1"/>
</dbReference>